<dbReference type="SUPFAM" id="SSF52540">
    <property type="entry name" value="P-loop containing nucleoside triphosphate hydrolases"/>
    <property type="match status" value="1"/>
</dbReference>
<dbReference type="InterPro" id="IPR027417">
    <property type="entry name" value="P-loop_NTPase"/>
</dbReference>
<dbReference type="RefSeq" id="WP_051106232.1">
    <property type="nucleotide sequence ID" value="NZ_CP063190.1"/>
</dbReference>
<keyword evidence="3" id="KW-1185">Reference proteome</keyword>
<feature type="region of interest" description="Disordered" evidence="1">
    <location>
        <begin position="370"/>
        <end position="417"/>
    </location>
</feature>
<dbReference type="Gene3D" id="3.40.50.300">
    <property type="entry name" value="P-loop containing nucleotide triphosphate hydrolases"/>
    <property type="match status" value="2"/>
</dbReference>
<protein>
    <recommendedName>
        <fullName evidence="4">AAA family ATPase</fullName>
    </recommendedName>
</protein>
<proteinExistence type="predicted"/>
<feature type="compositionally biased region" description="Pro residues" evidence="1">
    <location>
        <begin position="387"/>
        <end position="408"/>
    </location>
</feature>
<organism evidence="2 3">
    <name type="scientific">Corynebacterium ihumii</name>
    <dbReference type="NCBI Taxonomy" id="1232427"/>
    <lineage>
        <taxon>Bacteria</taxon>
        <taxon>Bacillati</taxon>
        <taxon>Actinomycetota</taxon>
        <taxon>Actinomycetes</taxon>
        <taxon>Mycobacteriales</taxon>
        <taxon>Corynebacteriaceae</taxon>
        <taxon>Corynebacterium</taxon>
    </lineage>
</organism>
<evidence type="ECO:0000313" key="3">
    <source>
        <dbReference type="Proteomes" id="UP001220577"/>
    </source>
</evidence>
<evidence type="ECO:0008006" key="4">
    <source>
        <dbReference type="Google" id="ProtNLM"/>
    </source>
</evidence>
<dbReference type="EMBL" id="CP063190">
    <property type="protein sequence ID" value="WCZ33648.1"/>
    <property type="molecule type" value="Genomic_DNA"/>
</dbReference>
<evidence type="ECO:0000256" key="1">
    <source>
        <dbReference type="SAM" id="MobiDB-lite"/>
    </source>
</evidence>
<evidence type="ECO:0000313" key="2">
    <source>
        <dbReference type="EMBL" id="WCZ33648.1"/>
    </source>
</evidence>
<gene>
    <name evidence="2" type="ORF">CIHUM_01000</name>
</gene>
<dbReference type="Gene3D" id="1.10.30.50">
    <property type="match status" value="1"/>
</dbReference>
<dbReference type="Proteomes" id="UP001220577">
    <property type="component" value="Chromosome"/>
</dbReference>
<accession>A0ABY7UBJ2</accession>
<sequence>MLYVVTGAPAAGKSTWVRAHAKPGDLRFDTDALTNVITGREPGKHHHDTKSKTVTAAARQAGIDAALPVATERDVYVIHSNLSKDLEAKYRARGAQFVIVDPGEEENLRRCAAHRPGYKQRQVRAWYARRDEWPRDALIVSGSEPVAQDQAVATEADPVDGVGDMANVHVVIGPPAAGKSTFVREHAGPGDVVVDFDLLANALSNQDAANHDHSKDVKMVTKAARAAAVAKACSMGVATWMIHSSPAPSTLDRYTAAGATIHVVDPGKDVVMSRCKRERPPAMLVAAAKWYDDRKATPPKTTTERGLGWGHQRKREALLAVHRDGAPCWWCTRPMYRDKTRNFDGQALAADHIQARANGGTTAGRLLHGSCNSSRGDGSRDALRPAVAPPGGEPTPRPVSPPAAPLGPAPALSPAADYEPATVYDWPSL</sequence>
<name>A0ABY7UBJ2_9CORY</name>
<reference evidence="2 3" key="1">
    <citation type="submission" date="2020-10" db="EMBL/GenBank/DDBJ databases">
        <title>Complete genome sequence of Corynebacterium ihumii DSM 45751.</title>
        <authorList>
            <person name="Ruckert C."/>
            <person name="Albersmeier A."/>
            <person name="Busche T."/>
            <person name="Jaenicke S."/>
            <person name="Winkler A."/>
            <person name="Friethjonsson O.H."/>
            <person name="Hreggviethsson G.O."/>
            <person name="Lambert C."/>
            <person name="Badcock D."/>
            <person name="Bernaerts K."/>
            <person name="Anne J."/>
            <person name="Economou A."/>
            <person name="Kalinowski J."/>
        </authorList>
    </citation>
    <scope>NUCLEOTIDE SEQUENCE [LARGE SCALE GENOMIC DNA]</scope>
    <source>
        <strain evidence="2 3">DSM 45751</strain>
    </source>
</reference>